<dbReference type="STRING" id="502779.A0A0A2V2C3"/>
<dbReference type="OMA" id="KIMLCEP"/>
<dbReference type="RefSeq" id="XP_015703436.1">
    <property type="nucleotide sequence ID" value="XM_015847014.1"/>
</dbReference>
<keyword evidence="6" id="KW-0472">Membrane</keyword>
<keyword evidence="4" id="KW-0378">Hydrolase</keyword>
<evidence type="ECO:0000256" key="9">
    <source>
        <dbReference type="ARBA" id="ARBA00034920"/>
    </source>
</evidence>
<feature type="domain" description="AAA+ ATPase" evidence="13">
    <location>
        <begin position="1090"/>
        <end position="1232"/>
    </location>
</feature>
<name>A0A0A2V2C3_PARBA</name>
<evidence type="ECO:0000259" key="13">
    <source>
        <dbReference type="SMART" id="SM00382"/>
    </source>
</evidence>
<evidence type="ECO:0000313" key="14">
    <source>
        <dbReference type="EMBL" id="KGQ01956.1"/>
    </source>
</evidence>
<evidence type="ECO:0000256" key="1">
    <source>
        <dbReference type="ARBA" id="ARBA00006914"/>
    </source>
</evidence>
<dbReference type="InterPro" id="IPR003593">
    <property type="entry name" value="AAA+_ATPase"/>
</dbReference>
<feature type="region of interest" description="Disordered" evidence="12">
    <location>
        <begin position="1"/>
        <end position="33"/>
    </location>
</feature>
<evidence type="ECO:0000256" key="11">
    <source>
        <dbReference type="ARBA" id="ARBA00062700"/>
    </source>
</evidence>
<dbReference type="InterPro" id="IPR056995">
    <property type="entry name" value="PEX6_4th_dom"/>
</dbReference>
<dbReference type="GO" id="GO:0005778">
    <property type="term" value="C:peroxisomal membrane"/>
    <property type="evidence" value="ECO:0007669"/>
    <property type="project" value="UniProtKB-SubCell"/>
</dbReference>
<feature type="compositionally biased region" description="Polar residues" evidence="12">
    <location>
        <begin position="389"/>
        <end position="402"/>
    </location>
</feature>
<comment type="subcellular location">
    <subcellularLocation>
        <location evidence="7">Peroxisome membrane</location>
        <topology evidence="7">Peripheral membrane protein</topology>
        <orientation evidence="7">Cytoplasmic side</orientation>
    </subcellularLocation>
</comment>
<dbReference type="SMART" id="SM00382">
    <property type="entry name" value="AAA"/>
    <property type="match status" value="2"/>
</dbReference>
<dbReference type="eggNOG" id="KOG0736">
    <property type="taxonomic scope" value="Eukaryota"/>
</dbReference>
<dbReference type="SUPFAM" id="SSF52540">
    <property type="entry name" value="P-loop containing nucleoside triphosphate hydrolases"/>
    <property type="match status" value="2"/>
</dbReference>
<evidence type="ECO:0000256" key="7">
    <source>
        <dbReference type="ARBA" id="ARBA00034691"/>
    </source>
</evidence>
<dbReference type="InterPro" id="IPR003960">
    <property type="entry name" value="ATPase_AAA_CS"/>
</dbReference>
<dbReference type="Proteomes" id="UP000002059">
    <property type="component" value="Partially assembled WGS sequence"/>
</dbReference>
<feature type="region of interest" description="Disordered" evidence="12">
    <location>
        <begin position="208"/>
        <end position="234"/>
    </location>
</feature>
<feature type="region of interest" description="Disordered" evidence="12">
    <location>
        <begin position="1354"/>
        <end position="1376"/>
    </location>
</feature>
<dbReference type="VEuPathDB" id="FungiDB:PAAG_11349"/>
<dbReference type="Pfam" id="PF23315">
    <property type="entry name" value="PEX6_4th"/>
    <property type="match status" value="1"/>
</dbReference>
<dbReference type="HOGENOM" id="CLU_000688_0_2_1"/>
<dbReference type="PANTHER" id="PTHR23077">
    <property type="entry name" value="AAA-FAMILY ATPASE"/>
    <property type="match status" value="1"/>
</dbReference>
<evidence type="ECO:0000256" key="4">
    <source>
        <dbReference type="ARBA" id="ARBA00022801"/>
    </source>
</evidence>
<organism evidence="14 15">
    <name type="scientific">Paracoccidioides lutzii (strain ATCC MYA-826 / Pb01)</name>
    <name type="common">Paracoccidioides brasiliensis</name>
    <dbReference type="NCBI Taxonomy" id="502779"/>
    <lineage>
        <taxon>Eukaryota</taxon>
        <taxon>Fungi</taxon>
        <taxon>Dikarya</taxon>
        <taxon>Ascomycota</taxon>
        <taxon>Pezizomycotina</taxon>
        <taxon>Eurotiomycetes</taxon>
        <taxon>Eurotiomycetidae</taxon>
        <taxon>Onygenales</taxon>
        <taxon>Ajellomycetaceae</taxon>
        <taxon>Paracoccidioides</taxon>
    </lineage>
</organism>
<keyword evidence="2" id="KW-0962">Peroxisome biogenesis</keyword>
<dbReference type="PROSITE" id="PS00674">
    <property type="entry name" value="AAA"/>
    <property type="match status" value="1"/>
</dbReference>
<dbReference type="FunFam" id="3.40.50.300:FF:000109">
    <property type="entry name" value="Peroxisomal biogenesis factor 6"/>
    <property type="match status" value="1"/>
</dbReference>
<dbReference type="InterPro" id="IPR047533">
    <property type="entry name" value="RecA-like_PEX6_r2"/>
</dbReference>
<dbReference type="Pfam" id="PF23120">
    <property type="entry name" value="PEX6_N"/>
    <property type="match status" value="1"/>
</dbReference>
<dbReference type="OrthoDB" id="5553750at2759"/>
<dbReference type="AlphaFoldDB" id="A0A0A2V2C3"/>
<dbReference type="PANTHER" id="PTHR23077:SF9">
    <property type="entry name" value="PEROXISOMAL ATPASE PEX6"/>
    <property type="match status" value="1"/>
</dbReference>
<dbReference type="InterPro" id="IPR003959">
    <property type="entry name" value="ATPase_AAA_core"/>
</dbReference>
<evidence type="ECO:0000256" key="8">
    <source>
        <dbReference type="ARBA" id="ARBA00034811"/>
    </source>
</evidence>
<feature type="compositionally biased region" description="Basic residues" evidence="12">
    <location>
        <begin position="22"/>
        <end position="33"/>
    </location>
</feature>
<dbReference type="GO" id="GO:0005829">
    <property type="term" value="C:cytosol"/>
    <property type="evidence" value="ECO:0007669"/>
    <property type="project" value="TreeGrafter"/>
</dbReference>
<keyword evidence="15" id="KW-1185">Reference proteome</keyword>
<dbReference type="InterPro" id="IPR050168">
    <property type="entry name" value="AAA_ATPase_domain"/>
</dbReference>
<comment type="subunit">
    <text evidence="11">Interacts with PEX1; forming the PEX1-PEX6 AAA ATPase complex, which is composed of a heterohexamer formed by a trimer of PEX1-PEX6 dimers.</text>
</comment>
<comment type="similarity">
    <text evidence="1">Belongs to the AAA ATPase family.</text>
</comment>
<gene>
    <name evidence="14" type="ORF">PAAG_11349</name>
</gene>
<feature type="compositionally biased region" description="Low complexity" evidence="12">
    <location>
        <begin position="351"/>
        <end position="364"/>
    </location>
</feature>
<evidence type="ECO:0000256" key="5">
    <source>
        <dbReference type="ARBA" id="ARBA00022840"/>
    </source>
</evidence>
<evidence type="ECO:0000256" key="3">
    <source>
        <dbReference type="ARBA" id="ARBA00022741"/>
    </source>
</evidence>
<dbReference type="GO" id="GO:0005524">
    <property type="term" value="F:ATP binding"/>
    <property type="evidence" value="ECO:0007669"/>
    <property type="project" value="UniProtKB-KW"/>
</dbReference>
<evidence type="ECO:0000256" key="6">
    <source>
        <dbReference type="ARBA" id="ARBA00023136"/>
    </source>
</evidence>
<keyword evidence="5" id="KW-0067">ATP-binding</keyword>
<dbReference type="GO" id="GO:0016558">
    <property type="term" value="P:protein import into peroxisome matrix"/>
    <property type="evidence" value="ECO:0007669"/>
    <property type="project" value="TreeGrafter"/>
</dbReference>
<evidence type="ECO:0000256" key="10">
    <source>
        <dbReference type="ARBA" id="ARBA00048778"/>
    </source>
</evidence>
<feature type="domain" description="AAA+ ATPase" evidence="13">
    <location>
        <begin position="813"/>
        <end position="940"/>
    </location>
</feature>
<dbReference type="FunFam" id="1.10.8.60:FF:000039">
    <property type="entry name" value="peroxisome biogenesis factor 6"/>
    <property type="match status" value="1"/>
</dbReference>
<dbReference type="Gene3D" id="1.10.8.60">
    <property type="match status" value="2"/>
</dbReference>
<dbReference type="GO" id="GO:0016887">
    <property type="term" value="F:ATP hydrolysis activity"/>
    <property type="evidence" value="ECO:0007669"/>
    <property type="project" value="InterPro"/>
</dbReference>
<dbReference type="CDD" id="cd19527">
    <property type="entry name" value="RecA-like_PEX6_r2"/>
    <property type="match status" value="1"/>
</dbReference>
<dbReference type="EMBL" id="KN293994">
    <property type="protein sequence ID" value="KGQ01956.1"/>
    <property type="molecule type" value="Genomic_DNA"/>
</dbReference>
<dbReference type="Pfam" id="PF00004">
    <property type="entry name" value="AAA"/>
    <property type="match status" value="2"/>
</dbReference>
<dbReference type="KEGG" id="pbl:PAAG_11349"/>
<evidence type="ECO:0000313" key="15">
    <source>
        <dbReference type="Proteomes" id="UP000002059"/>
    </source>
</evidence>
<feature type="region of interest" description="Disordered" evidence="12">
    <location>
        <begin position="342"/>
        <end position="407"/>
    </location>
</feature>
<proteinExistence type="inferred from homology"/>
<evidence type="ECO:0000256" key="12">
    <source>
        <dbReference type="SAM" id="MobiDB-lite"/>
    </source>
</evidence>
<accession>A0A0A2V2C3</accession>
<feature type="region of interest" description="Disordered" evidence="12">
    <location>
        <begin position="1460"/>
        <end position="1508"/>
    </location>
</feature>
<protein>
    <recommendedName>
        <fullName evidence="8">Peroxisomal ATPase PEX6</fullName>
    </recommendedName>
    <alternativeName>
        <fullName evidence="9">Peroxin-6</fullName>
    </alternativeName>
</protein>
<sequence length="1524" mass="165084">MVKGKESGAMESISYAPDNLNRRRRRDRLKRRLHNKNPVSSRLVLDHHLQGDVGVLSDDLAADLFPESTIEGISCANDKTALAESQDVRYIAITPWSPLNLPVEDLSWTFIPVRLQRPGKSQTARLPQSTAHFPASSGSIRSFVQTLEMLDPARTLISSQRAIEIHVLEVVPLFLDTIYVTVERHLLSNVDDIQRKFGGGFSMRAQGENGLWTRGQGPPSLSATSTKEKKETAAEREERLVGLIREAISTQRVLHVGDLLPLQLPSHPITHAPPPPAKISFCEPVAQGLVKPATKIVLVQTKPHHQSRISKNLPSPGCALLKEVVEDEGDDTSNEQFFSAAEEKLSSTDMESTSPPEESGTEASVQSYSEASDDSLDDMISLTAPELPQQPSGTISAMTSATPRPGGKRFDVHSPGSMLSSFTSATARAGRSMGKTFRAEGLLERIPNEVLHPKPRESDDSDSFVFVDVYTLTKIGCFSGDWVRIEVSEEPQLNMLSSLKFDSLNGQMDNTNDITWRTVKIYGLPGLTSPRPRYSMNQSSARRSSISQMPFHRITPTVFVPPILLNNLENPKYLKLSPMLLHGTQHGISRSGIAQPKLSLSKQPPVAKEVTLLKISTPLSMDRTLQPVLFAGLKHHFESKQRLVKSGDLIGISVDEFLGKAIFSSARGPDAGDDDDITAQLGFSLDSQLKAQNASSGKVGVAWFRVSHVVSASAEESEDGADNERWGGVAVIDTSSTRMVQAGSEISRVPGTLNNGWEYWLGVKPLPKPSNVAGRPRNFVIEAPKLFVPPLQQRLRELISASTSPRAIQLGMKPVVILLISTQRSIGKTTVARRACGEIGLHTFVIDSYDILAEGGTNGGDVKTEAFLKARADRAFSCGASCTALLIQHIEVLSADRMVTTLKEIVADSRVTIATTTDVEKVPEGIRSLFTHELEMTAPEEKEREGILRNVINDQGVKISADVDLASVAVKTAALVAGDLVDVVERAVAAKTLRLQKLAENATTADDKMSLSVRDIQAAGGDAARCVIIEDFDVAVDAARINFADAIGAPKIPNVGWDDVGGLTNVKDAVMETIQLPLERPELFAKGMKKRSGILFYGPPGTGKTLLAKAIATEFSLNFFSVKGPELLNMYIGESEANVRRVFQRARDARPCVVFFDELDSVAPKRGNQGDSGGVMDRIVSQLLAELDGMSGGDENGGGVFVIGATNRPDLLDAALLRPGRFDKMLYLGVSDTHEKQVTILEALTRKFTLHPDLSLKRIAEQLPFTYTGADLYALCSDAMLKAITRQARAVEEKIKALPDGPVTTAYFFDHFATPEDIAVMVTEEDFIAAKNELVASVSAKELEHFERVRRTFESTDDAKKPKSTIAEGPAGHSPSSLTIGEAVNGLKPGAPLEDGPTNALANITNNTSKPAASAALPHRTKHGIKTARGKWKNKINCSKGKGVMDSSADYYFDENKGVEDDLGRSVSDGDLGNTNGTAVHGSKGKGKGAVADGLAAASNDGESDDDDEYVIRTDHLMRAEKRL</sequence>
<keyword evidence="3" id="KW-0547">Nucleotide-binding</keyword>
<comment type="catalytic activity">
    <reaction evidence="10">
        <text>ATP + H2O = ADP + phosphate + H(+)</text>
        <dbReference type="Rhea" id="RHEA:13065"/>
        <dbReference type="ChEBI" id="CHEBI:15377"/>
        <dbReference type="ChEBI" id="CHEBI:15378"/>
        <dbReference type="ChEBI" id="CHEBI:30616"/>
        <dbReference type="ChEBI" id="CHEBI:43474"/>
        <dbReference type="ChEBI" id="CHEBI:456216"/>
    </reaction>
    <physiologicalReaction direction="left-to-right" evidence="10">
        <dbReference type="Rhea" id="RHEA:13066"/>
    </physiologicalReaction>
</comment>
<evidence type="ECO:0000256" key="2">
    <source>
        <dbReference type="ARBA" id="ARBA00022593"/>
    </source>
</evidence>
<reference evidence="14 15" key="1">
    <citation type="journal article" date="2011" name="PLoS Genet.">
        <title>Comparative genomic analysis of human fungal pathogens causing paracoccidioidomycosis.</title>
        <authorList>
            <person name="Desjardins C.A."/>
            <person name="Champion M.D."/>
            <person name="Holder J.W."/>
            <person name="Muszewska A."/>
            <person name="Goldberg J."/>
            <person name="Bailao A.M."/>
            <person name="Brigido M.M."/>
            <person name="Ferreira M.E."/>
            <person name="Garcia A.M."/>
            <person name="Grynberg M."/>
            <person name="Gujja S."/>
            <person name="Heiman D.I."/>
            <person name="Henn M.R."/>
            <person name="Kodira C.D."/>
            <person name="Leon-Narvaez H."/>
            <person name="Longo L.V."/>
            <person name="Ma L.J."/>
            <person name="Malavazi I."/>
            <person name="Matsuo A.L."/>
            <person name="Morais F.V."/>
            <person name="Pereira M."/>
            <person name="Rodriguez-Brito S."/>
            <person name="Sakthikumar S."/>
            <person name="Salem-Izacc S.M."/>
            <person name="Sykes S.M."/>
            <person name="Teixeira M.M."/>
            <person name="Vallejo M.C."/>
            <person name="Walter M.E."/>
            <person name="Yandava C."/>
            <person name="Young S."/>
            <person name="Zeng Q."/>
            <person name="Zucker J."/>
            <person name="Felipe M.S."/>
            <person name="Goldman G.H."/>
            <person name="Haas B.J."/>
            <person name="McEwen J.G."/>
            <person name="Nino-Vega G."/>
            <person name="Puccia R."/>
            <person name="San-Blas G."/>
            <person name="Soares C.M."/>
            <person name="Birren B.W."/>
            <person name="Cuomo C.A."/>
        </authorList>
    </citation>
    <scope>NUCLEOTIDE SEQUENCE [LARGE SCALE GENOMIC DNA]</scope>
    <source>
        <strain evidence="15">ATCC MYA-826 / Pb01</strain>
    </source>
</reference>
<dbReference type="Gene3D" id="3.40.50.300">
    <property type="entry name" value="P-loop containing nucleotide triphosphate hydrolases"/>
    <property type="match status" value="2"/>
</dbReference>
<dbReference type="GeneID" id="9099673"/>
<dbReference type="InterPro" id="IPR027417">
    <property type="entry name" value="P-loop_NTPase"/>
</dbReference>